<dbReference type="AlphaFoldDB" id="A0A9P5PFW8"/>
<evidence type="ECO:0000313" key="4">
    <source>
        <dbReference type="EMBL" id="KAF9061345.1"/>
    </source>
</evidence>
<evidence type="ECO:0000256" key="2">
    <source>
        <dbReference type="SAM" id="Phobius"/>
    </source>
</evidence>
<keyword evidence="5" id="KW-1185">Reference proteome</keyword>
<evidence type="ECO:0000313" key="5">
    <source>
        <dbReference type="Proteomes" id="UP000772434"/>
    </source>
</evidence>
<gene>
    <name evidence="4" type="ORF">BDP27DRAFT_1429089</name>
</gene>
<feature type="chain" id="PRO_5040124660" evidence="3">
    <location>
        <begin position="21"/>
        <end position="272"/>
    </location>
</feature>
<evidence type="ECO:0000256" key="1">
    <source>
        <dbReference type="SAM" id="MobiDB-lite"/>
    </source>
</evidence>
<keyword evidence="2" id="KW-1133">Transmembrane helix</keyword>
<name>A0A9P5PFW8_9AGAR</name>
<comment type="caution">
    <text evidence="4">The sequence shown here is derived from an EMBL/GenBank/DDBJ whole genome shotgun (WGS) entry which is preliminary data.</text>
</comment>
<feature type="signal peptide" evidence="3">
    <location>
        <begin position="1"/>
        <end position="20"/>
    </location>
</feature>
<dbReference type="OrthoDB" id="3061965at2759"/>
<feature type="region of interest" description="Disordered" evidence="1">
    <location>
        <begin position="229"/>
        <end position="272"/>
    </location>
</feature>
<protein>
    <submittedName>
        <fullName evidence="4">Uncharacterized protein</fullName>
    </submittedName>
</protein>
<dbReference type="EMBL" id="JADNRY010000206">
    <property type="protein sequence ID" value="KAF9061345.1"/>
    <property type="molecule type" value="Genomic_DNA"/>
</dbReference>
<feature type="compositionally biased region" description="Polar residues" evidence="1">
    <location>
        <begin position="232"/>
        <end position="248"/>
    </location>
</feature>
<accession>A0A9P5PFW8</accession>
<feature type="transmembrane region" description="Helical" evidence="2">
    <location>
        <begin position="147"/>
        <end position="172"/>
    </location>
</feature>
<keyword evidence="2" id="KW-0812">Transmembrane</keyword>
<reference evidence="4" key="1">
    <citation type="submission" date="2020-11" db="EMBL/GenBank/DDBJ databases">
        <authorList>
            <consortium name="DOE Joint Genome Institute"/>
            <person name="Ahrendt S."/>
            <person name="Riley R."/>
            <person name="Andreopoulos W."/>
            <person name="Labutti K."/>
            <person name="Pangilinan J."/>
            <person name="Ruiz-Duenas F.J."/>
            <person name="Barrasa J.M."/>
            <person name="Sanchez-Garcia M."/>
            <person name="Camarero S."/>
            <person name="Miyauchi S."/>
            <person name="Serrano A."/>
            <person name="Linde D."/>
            <person name="Babiker R."/>
            <person name="Drula E."/>
            <person name="Ayuso-Fernandez I."/>
            <person name="Pacheco R."/>
            <person name="Padilla G."/>
            <person name="Ferreira P."/>
            <person name="Barriuso J."/>
            <person name="Kellner H."/>
            <person name="Castanera R."/>
            <person name="Alfaro M."/>
            <person name="Ramirez L."/>
            <person name="Pisabarro A.G."/>
            <person name="Kuo A."/>
            <person name="Tritt A."/>
            <person name="Lipzen A."/>
            <person name="He G."/>
            <person name="Yan M."/>
            <person name="Ng V."/>
            <person name="Cullen D."/>
            <person name="Martin F."/>
            <person name="Rosso M.-N."/>
            <person name="Henrissat B."/>
            <person name="Hibbett D."/>
            <person name="Martinez A.T."/>
            <person name="Grigoriev I.V."/>
        </authorList>
    </citation>
    <scope>NUCLEOTIDE SEQUENCE</scope>
    <source>
        <strain evidence="4">AH 40177</strain>
    </source>
</reference>
<keyword evidence="3" id="KW-0732">Signal</keyword>
<proteinExistence type="predicted"/>
<keyword evidence="2" id="KW-0472">Membrane</keyword>
<organism evidence="4 5">
    <name type="scientific">Rhodocollybia butyracea</name>
    <dbReference type="NCBI Taxonomy" id="206335"/>
    <lineage>
        <taxon>Eukaryota</taxon>
        <taxon>Fungi</taxon>
        <taxon>Dikarya</taxon>
        <taxon>Basidiomycota</taxon>
        <taxon>Agaricomycotina</taxon>
        <taxon>Agaricomycetes</taxon>
        <taxon>Agaricomycetidae</taxon>
        <taxon>Agaricales</taxon>
        <taxon>Marasmiineae</taxon>
        <taxon>Omphalotaceae</taxon>
        <taxon>Rhodocollybia</taxon>
    </lineage>
</organism>
<evidence type="ECO:0000256" key="3">
    <source>
        <dbReference type="SAM" id="SignalP"/>
    </source>
</evidence>
<dbReference type="Proteomes" id="UP000772434">
    <property type="component" value="Unassembled WGS sequence"/>
</dbReference>
<sequence length="272" mass="28905">MYHNLLLSIVSSCFVTVAGAFSITFPSGTIEALKPLNVTWVHSEGANAAFFLQKIRFGPDGISEPDPVDILNSTDNQGISTFEFDEPGLFEVAAIDLDNTGTLFATTVTVLSPTSEIITTLVTTLPKSTSSVSSTESSMSGATKNSVAAVAGGVAGGITGLVLLSITLILCWRRSRHKKVSLRIPSPFYNESDGNANGALVIQTRSRAQIPQPDRVGEGSPRVAKLTRENRVATSRSVNGAHNDSNSEAAIETDRNMTQVLQPPAYTSEYQA</sequence>